<dbReference type="Pfam" id="PF01527">
    <property type="entry name" value="HTH_Tnp_1"/>
    <property type="match status" value="1"/>
</dbReference>
<comment type="caution">
    <text evidence="3">The sequence shown here is derived from an EMBL/GenBank/DDBJ whole genome shotgun (WGS) entry which is preliminary data.</text>
</comment>
<gene>
    <name evidence="3" type="ORF">GCM10022228_10860</name>
</gene>
<organism evidence="3 4">
    <name type="scientific">Halomonas cibimaris</name>
    <dbReference type="NCBI Taxonomy" id="657012"/>
    <lineage>
        <taxon>Bacteria</taxon>
        <taxon>Pseudomonadati</taxon>
        <taxon>Pseudomonadota</taxon>
        <taxon>Gammaproteobacteria</taxon>
        <taxon>Oceanospirillales</taxon>
        <taxon>Halomonadaceae</taxon>
        <taxon>Halomonas</taxon>
    </lineage>
</organism>
<reference evidence="4" key="1">
    <citation type="journal article" date="2019" name="Int. J. Syst. Evol. Microbiol.">
        <title>The Global Catalogue of Microorganisms (GCM) 10K type strain sequencing project: providing services to taxonomists for standard genome sequencing and annotation.</title>
        <authorList>
            <consortium name="The Broad Institute Genomics Platform"/>
            <consortium name="The Broad Institute Genome Sequencing Center for Infectious Disease"/>
            <person name="Wu L."/>
            <person name="Ma J."/>
        </authorList>
    </citation>
    <scope>NUCLEOTIDE SEQUENCE [LARGE SCALE GENOMIC DNA]</scope>
    <source>
        <strain evidence="4">JCM 16914</strain>
    </source>
</reference>
<evidence type="ECO:0000256" key="1">
    <source>
        <dbReference type="ARBA" id="ARBA00009964"/>
    </source>
</evidence>
<proteinExistence type="inferred from homology"/>
<evidence type="ECO:0000313" key="4">
    <source>
        <dbReference type="Proteomes" id="UP001500133"/>
    </source>
</evidence>
<keyword evidence="4" id="KW-1185">Reference proteome</keyword>
<dbReference type="PANTHER" id="PTHR33215">
    <property type="entry name" value="PROTEIN DISTAL ANTENNA"/>
    <property type="match status" value="1"/>
</dbReference>
<dbReference type="InterPro" id="IPR002514">
    <property type="entry name" value="Transposase_8"/>
</dbReference>
<dbReference type="PANTHER" id="PTHR33215:SF12">
    <property type="entry name" value="TRANSPOSASE INSN FOR INSERTION SEQUENCE ELEMENT IS911A-RELATED"/>
    <property type="match status" value="1"/>
</dbReference>
<dbReference type="InterPro" id="IPR051839">
    <property type="entry name" value="RD_transcriptional_regulator"/>
</dbReference>
<feature type="coiled-coil region" evidence="2">
    <location>
        <begin position="73"/>
        <end position="100"/>
    </location>
</feature>
<dbReference type="Gene3D" id="1.10.10.60">
    <property type="entry name" value="Homeodomain-like"/>
    <property type="match status" value="1"/>
</dbReference>
<evidence type="ECO:0000313" key="3">
    <source>
        <dbReference type="EMBL" id="GAA3902085.1"/>
    </source>
</evidence>
<dbReference type="InterPro" id="IPR009057">
    <property type="entry name" value="Homeodomain-like_sf"/>
</dbReference>
<keyword evidence="2" id="KW-0175">Coiled coil</keyword>
<dbReference type="EMBL" id="BAAAZT010000039">
    <property type="protein sequence ID" value="GAA3902085.1"/>
    <property type="molecule type" value="Genomic_DNA"/>
</dbReference>
<comment type="similarity">
    <text evidence="1">Belongs to the transposase 8 family.</text>
</comment>
<evidence type="ECO:0000256" key="2">
    <source>
        <dbReference type="SAM" id="Coils"/>
    </source>
</evidence>
<sequence length="113" mass="12953">MITHRDSQVQMMTKKRTFSPEFRLEAAQLVVDQGYTLKAACEAMGVGKSTMEYWVRRLRAERAGKAPLKGEALTPEQREIQELKRKLRRVEEEKAILKKATALLMSDSLSNSR</sequence>
<name>A0ABP7LN37_9GAMM</name>
<dbReference type="SUPFAM" id="SSF46689">
    <property type="entry name" value="Homeodomain-like"/>
    <property type="match status" value="1"/>
</dbReference>
<protein>
    <submittedName>
        <fullName evidence="3">IS3 family transposase</fullName>
    </submittedName>
</protein>
<dbReference type="Proteomes" id="UP001500133">
    <property type="component" value="Unassembled WGS sequence"/>
</dbReference>
<accession>A0ABP7LN37</accession>